<sequence>MASKSIILSFILFHFHFLHPTVSEFPTARATEPETSHEIEVFNIEAISNALSDKGYLSMALSLQLALKSNLIPSEVSDDNTRVTIFCPPNKAFSELKYPQPPLTLLQYQISPSELNREALESSLGPDAKVHTLLSGHSLVITTEPGSRETSINEVKITEWDVYNDGSVIVHAVEDFFDPAFQTLRHPWYDDDNDKVIKNDERGPSQKEDPMRMLLYVVIGAIFLGYPQAGILLIIMWFFMPSRLCTCRP</sequence>
<evidence type="ECO:0000256" key="3">
    <source>
        <dbReference type="SAM" id="SignalP"/>
    </source>
</evidence>
<dbReference type="PROSITE" id="PS50213">
    <property type="entry name" value="FAS1"/>
    <property type="match status" value="1"/>
</dbReference>
<keyword evidence="3" id="KW-0732">Signal</keyword>
<evidence type="ECO:0000313" key="5">
    <source>
        <dbReference type="EMBL" id="RVW88371.1"/>
    </source>
</evidence>
<dbReference type="PANTHER" id="PTHR33985">
    <property type="entry name" value="OS02G0491300 PROTEIN-RELATED"/>
    <property type="match status" value="1"/>
</dbReference>
<dbReference type="InterPro" id="IPR000782">
    <property type="entry name" value="FAS1_domain"/>
</dbReference>
<dbReference type="InterPro" id="IPR052806">
    <property type="entry name" value="Fasciclin-like_AGP"/>
</dbReference>
<dbReference type="EMBL" id="QGNW01000174">
    <property type="protein sequence ID" value="RVW88371.1"/>
    <property type="molecule type" value="Genomic_DNA"/>
</dbReference>
<evidence type="ECO:0000256" key="2">
    <source>
        <dbReference type="SAM" id="Phobius"/>
    </source>
</evidence>
<keyword evidence="2" id="KW-0812">Transmembrane</keyword>
<organism evidence="5 6">
    <name type="scientific">Vitis vinifera</name>
    <name type="common">Grape</name>
    <dbReference type="NCBI Taxonomy" id="29760"/>
    <lineage>
        <taxon>Eukaryota</taxon>
        <taxon>Viridiplantae</taxon>
        <taxon>Streptophyta</taxon>
        <taxon>Embryophyta</taxon>
        <taxon>Tracheophyta</taxon>
        <taxon>Spermatophyta</taxon>
        <taxon>Magnoliopsida</taxon>
        <taxon>eudicotyledons</taxon>
        <taxon>Gunneridae</taxon>
        <taxon>Pentapetalae</taxon>
        <taxon>rosids</taxon>
        <taxon>Vitales</taxon>
        <taxon>Vitaceae</taxon>
        <taxon>Viteae</taxon>
        <taxon>Vitis</taxon>
    </lineage>
</organism>
<feature type="domain" description="FAS1" evidence="4">
    <location>
        <begin position="44"/>
        <end position="176"/>
    </location>
</feature>
<dbReference type="Proteomes" id="UP000288805">
    <property type="component" value="Unassembled WGS sequence"/>
</dbReference>
<keyword evidence="2" id="KW-0472">Membrane</keyword>
<evidence type="ECO:0000313" key="6">
    <source>
        <dbReference type="Proteomes" id="UP000288805"/>
    </source>
</evidence>
<dbReference type="SMART" id="SM00554">
    <property type="entry name" value="FAS1"/>
    <property type="match status" value="1"/>
</dbReference>
<feature type="chain" id="PRO_5019502550" evidence="3">
    <location>
        <begin position="24"/>
        <end position="249"/>
    </location>
</feature>
<reference evidence="5 6" key="1">
    <citation type="journal article" date="2018" name="PLoS Genet.">
        <title>Population sequencing reveals clonal diversity and ancestral inbreeding in the grapevine cultivar Chardonnay.</title>
        <authorList>
            <person name="Roach M.J."/>
            <person name="Johnson D.L."/>
            <person name="Bohlmann J."/>
            <person name="van Vuuren H.J."/>
            <person name="Jones S.J."/>
            <person name="Pretorius I.S."/>
            <person name="Schmidt S.A."/>
            <person name="Borneman A.R."/>
        </authorList>
    </citation>
    <scope>NUCLEOTIDE SEQUENCE [LARGE SCALE GENOMIC DNA]</scope>
    <source>
        <strain evidence="6">cv. Chardonnay</strain>
        <tissue evidence="5">Leaf</tissue>
    </source>
</reference>
<proteinExistence type="inferred from homology"/>
<dbReference type="AlphaFoldDB" id="A0A438HV71"/>
<feature type="transmembrane region" description="Helical" evidence="2">
    <location>
        <begin position="213"/>
        <end position="239"/>
    </location>
</feature>
<accession>A0A438HV71</accession>
<name>A0A438HV71_VITVI</name>
<dbReference type="PANTHER" id="PTHR33985:SF29">
    <property type="entry name" value="FAS1 DOMAIN-CONTAINING PROTEIN"/>
    <property type="match status" value="1"/>
</dbReference>
<feature type="signal peptide" evidence="3">
    <location>
        <begin position="1"/>
        <end position="23"/>
    </location>
</feature>
<dbReference type="Pfam" id="PF02469">
    <property type="entry name" value="Fasciclin"/>
    <property type="match status" value="1"/>
</dbReference>
<evidence type="ECO:0000256" key="1">
    <source>
        <dbReference type="ARBA" id="ARBA00007843"/>
    </source>
</evidence>
<dbReference type="SUPFAM" id="SSF82153">
    <property type="entry name" value="FAS1 domain"/>
    <property type="match status" value="1"/>
</dbReference>
<keyword evidence="2" id="KW-1133">Transmembrane helix</keyword>
<comment type="caution">
    <text evidence="5">The sequence shown here is derived from an EMBL/GenBank/DDBJ whole genome shotgun (WGS) entry which is preliminary data.</text>
</comment>
<dbReference type="Gene3D" id="2.30.180.10">
    <property type="entry name" value="FAS1 domain"/>
    <property type="match status" value="1"/>
</dbReference>
<gene>
    <name evidence="5" type="primary">FLA20_5</name>
    <name evidence="5" type="ORF">CK203_040945</name>
</gene>
<comment type="similarity">
    <text evidence="1">Belongs to the fasciclin-like AGP family.</text>
</comment>
<dbReference type="InterPro" id="IPR036378">
    <property type="entry name" value="FAS1_dom_sf"/>
</dbReference>
<evidence type="ECO:0000259" key="4">
    <source>
        <dbReference type="PROSITE" id="PS50213"/>
    </source>
</evidence>
<protein>
    <submittedName>
        <fullName evidence="5">Putative fasciclin-like arabinogalactan protein 20</fullName>
    </submittedName>
</protein>